<reference evidence="1" key="1">
    <citation type="submission" date="2024-05" db="EMBL/GenBank/DDBJ databases">
        <authorList>
            <person name="Kim S."/>
            <person name="Heo J."/>
            <person name="Choi H."/>
            <person name="Choi Y."/>
            <person name="Kwon S.-W."/>
            <person name="Kim Y."/>
        </authorList>
    </citation>
    <scope>NUCLEOTIDE SEQUENCE</scope>
    <source>
        <strain evidence="1">KACC 23699</strain>
    </source>
</reference>
<dbReference type="RefSeq" id="WP_406832982.1">
    <property type="nucleotide sequence ID" value="NZ_CP157483.1"/>
</dbReference>
<accession>A0AAU7JYQ6</accession>
<proteinExistence type="predicted"/>
<evidence type="ECO:0000313" key="1">
    <source>
        <dbReference type="EMBL" id="XBO45480.1"/>
    </source>
</evidence>
<dbReference type="Pfam" id="PF12294">
    <property type="entry name" value="DUF3626"/>
    <property type="match status" value="2"/>
</dbReference>
<name>A0AAU7JYQ6_9MICO</name>
<dbReference type="EMBL" id="CP157483">
    <property type="protein sequence ID" value="XBO45480.1"/>
    <property type="molecule type" value="Genomic_DNA"/>
</dbReference>
<dbReference type="InterPro" id="IPR022074">
    <property type="entry name" value="DUF3626"/>
</dbReference>
<organism evidence="1">
    <name type="scientific">Pedococcus sp. KACC 23699</name>
    <dbReference type="NCBI Taxonomy" id="3149228"/>
    <lineage>
        <taxon>Bacteria</taxon>
        <taxon>Bacillati</taxon>
        <taxon>Actinomycetota</taxon>
        <taxon>Actinomycetes</taxon>
        <taxon>Micrococcales</taxon>
        <taxon>Intrasporangiaceae</taxon>
        <taxon>Pedococcus</taxon>
    </lineage>
</organism>
<protein>
    <submittedName>
        <fullName evidence="1">DUF3626 domain-containing protein</fullName>
    </submittedName>
</protein>
<gene>
    <name evidence="1" type="ORF">ABEG17_09150</name>
</gene>
<dbReference type="AlphaFoldDB" id="A0AAU7JYQ6"/>
<sequence>MSELSSWAADAVGHVERSARGGPIDADLRVTLNFHPDRSVRGTPILRAMAQDGTYRSQFETGTSNGGLTAHPGGNRWVWEQRIFGGAYDAAPDSERPKYGALNHRRRPVGGAPRFGSSHLRLTRDALARTTFCYPDSVFEPDLFATAHRFDLATPADQDLATGATDDLDSYVEAHVHGVVDLARDVEALVLDPSYCATEVESAARELPCTVEWHDGFRLNLDTVRAHPDYRGAHVVDLAEVVAVGGWLTPEVIGHAAATDQHDRQTLKQVWHHLARFAAPDLAGSVEG</sequence>